<comment type="cofactor">
    <cofactor evidence="1">
        <name>FAD</name>
        <dbReference type="ChEBI" id="CHEBI:57692"/>
    </cofactor>
</comment>
<dbReference type="EMBL" id="CP014671">
    <property type="protein sequence ID" value="ANX03185.1"/>
    <property type="molecule type" value="Genomic_DNA"/>
</dbReference>
<name>A0A1B1YQZ0_9GAMM</name>
<evidence type="ECO:0000256" key="3">
    <source>
        <dbReference type="ARBA" id="ARBA00022827"/>
    </source>
</evidence>
<dbReference type="InterPro" id="IPR006094">
    <property type="entry name" value="Oxid_FAD_bind_N"/>
</dbReference>
<keyword evidence="2" id="KW-0285">Flavoprotein</keyword>
<dbReference type="STRING" id="1810504.PG2T_02595"/>
<organism evidence="6 7">
    <name type="scientific">Immundisolibacter cernigliae</name>
    <dbReference type="NCBI Taxonomy" id="1810504"/>
    <lineage>
        <taxon>Bacteria</taxon>
        <taxon>Pseudomonadati</taxon>
        <taxon>Pseudomonadota</taxon>
        <taxon>Gammaproteobacteria</taxon>
        <taxon>Immundisolibacterales</taxon>
        <taxon>Immundisolibacteraceae</taxon>
        <taxon>Immundisolibacter</taxon>
    </lineage>
</organism>
<dbReference type="KEGG" id="gbi:PG2T_02595"/>
<dbReference type="OrthoDB" id="9811557at2"/>
<dbReference type="InterPro" id="IPR016164">
    <property type="entry name" value="FAD-linked_Oxase-like_C"/>
</dbReference>
<dbReference type="PANTHER" id="PTHR42934:SF1">
    <property type="entry name" value="GLYCOLATE OXIDASE SUBUNIT GLCD"/>
    <property type="match status" value="1"/>
</dbReference>
<keyword evidence="4" id="KW-0560">Oxidoreductase</keyword>
<dbReference type="InterPro" id="IPR016166">
    <property type="entry name" value="FAD-bd_PCMH"/>
</dbReference>
<dbReference type="PANTHER" id="PTHR42934">
    <property type="entry name" value="GLYCOLATE OXIDASE SUBUNIT GLCD"/>
    <property type="match status" value="1"/>
</dbReference>
<dbReference type="FunCoup" id="A0A1B1YQZ0">
    <property type="interactions" value="450"/>
</dbReference>
<evidence type="ECO:0000256" key="1">
    <source>
        <dbReference type="ARBA" id="ARBA00001974"/>
    </source>
</evidence>
<evidence type="ECO:0000256" key="4">
    <source>
        <dbReference type="ARBA" id="ARBA00023002"/>
    </source>
</evidence>
<sequence>MQVTESRTADHAGLLAALRRVLPADGLLTAEAERRVYECDALSNYRALPLAVALPDTVQQVQALLRLCKQHGVPVVPRGAGTGLSAGALPREDGILLSMTRFDRILEIDPDNRIARVQPGVRNLAVSEAAAPHGLFYAPDPSSQFASSIGGNIAENSGGVHCVKYGLTTHNLLEVTLVTMDGDLLTLGSGGLDGPGYDLLALVTGSEGMLGVVVEARLKLLPLPESIVLLQAAFPDLERAGRAVMDIVAAGVVPAGLEMMDQVAIEVVEGYIQMGLPVDAAALLLCELDGATAEVEAQLERVQALMRACGGYDLRLAREADERTRLWAGRKGAFPAMGRVSPDFYIVDATVPRRHLAGILRRIGELAGEYGQRVATAFHAGDGNLHPLILYDGGVPEQVERTEKLASRILDECLAVGGTITGEHGIGAEKIDKACRQFADPVLEDYFAVKRAFDPSGLLNPGKAIPTLTRCAELRGSHVHHGHLPHPELERF</sequence>
<dbReference type="Gene3D" id="3.30.70.2740">
    <property type="match status" value="1"/>
</dbReference>
<dbReference type="AlphaFoldDB" id="A0A1B1YQZ0"/>
<dbReference type="Pfam" id="PF02913">
    <property type="entry name" value="FAD-oxidase_C"/>
    <property type="match status" value="1"/>
</dbReference>
<dbReference type="RefSeq" id="WP_068802690.1">
    <property type="nucleotide sequence ID" value="NZ_CP014671.1"/>
</dbReference>
<dbReference type="InterPro" id="IPR016171">
    <property type="entry name" value="Vanillyl_alc_oxidase_C-sub2"/>
</dbReference>
<dbReference type="InterPro" id="IPR016169">
    <property type="entry name" value="FAD-bd_PCMH_sub2"/>
</dbReference>
<dbReference type="Gene3D" id="3.30.465.10">
    <property type="match status" value="1"/>
</dbReference>
<dbReference type="InterPro" id="IPR036318">
    <property type="entry name" value="FAD-bd_PCMH-like_sf"/>
</dbReference>
<proteinExistence type="predicted"/>
<dbReference type="SUPFAM" id="SSF55103">
    <property type="entry name" value="FAD-linked oxidases, C-terminal domain"/>
    <property type="match status" value="1"/>
</dbReference>
<evidence type="ECO:0000259" key="5">
    <source>
        <dbReference type="PROSITE" id="PS51387"/>
    </source>
</evidence>
<dbReference type="Pfam" id="PF01565">
    <property type="entry name" value="FAD_binding_4"/>
    <property type="match status" value="1"/>
</dbReference>
<evidence type="ECO:0000313" key="7">
    <source>
        <dbReference type="Proteomes" id="UP000092952"/>
    </source>
</evidence>
<keyword evidence="3" id="KW-0274">FAD</keyword>
<dbReference type="InParanoid" id="A0A1B1YQZ0"/>
<dbReference type="PROSITE" id="PS51387">
    <property type="entry name" value="FAD_PCMH"/>
    <property type="match status" value="1"/>
</dbReference>
<dbReference type="Proteomes" id="UP000092952">
    <property type="component" value="Chromosome"/>
</dbReference>
<dbReference type="GO" id="GO:0016491">
    <property type="term" value="F:oxidoreductase activity"/>
    <property type="evidence" value="ECO:0007669"/>
    <property type="project" value="UniProtKB-KW"/>
</dbReference>
<keyword evidence="7" id="KW-1185">Reference proteome</keyword>
<dbReference type="InterPro" id="IPR051914">
    <property type="entry name" value="FAD-linked_OxidoTrans_Type4"/>
</dbReference>
<protein>
    <submittedName>
        <fullName evidence="6">Glycolate oxidase subunit GlcD</fullName>
    </submittedName>
</protein>
<dbReference type="SUPFAM" id="SSF56176">
    <property type="entry name" value="FAD-binding/transporter-associated domain-like"/>
    <property type="match status" value="1"/>
</dbReference>
<accession>A0A1B1YQZ0</accession>
<dbReference type="GO" id="GO:0071949">
    <property type="term" value="F:FAD binding"/>
    <property type="evidence" value="ECO:0007669"/>
    <property type="project" value="InterPro"/>
</dbReference>
<feature type="domain" description="FAD-binding PCMH-type" evidence="5">
    <location>
        <begin position="45"/>
        <end position="223"/>
    </location>
</feature>
<dbReference type="Gene3D" id="1.10.45.10">
    <property type="entry name" value="Vanillyl-alcohol Oxidase, Chain A, domain 4"/>
    <property type="match status" value="1"/>
</dbReference>
<evidence type="ECO:0000313" key="6">
    <source>
        <dbReference type="EMBL" id="ANX03185.1"/>
    </source>
</evidence>
<dbReference type="InterPro" id="IPR004113">
    <property type="entry name" value="FAD-bd_oxidored_4_C"/>
</dbReference>
<gene>
    <name evidence="6" type="ORF">PG2T_02595</name>
</gene>
<reference evidence="7" key="1">
    <citation type="submission" date="2016-03" db="EMBL/GenBank/DDBJ databases">
        <title>Complete genome sequence of Solimmundus cernigliae, representing a novel lineage of polycyclic aromatic hydrocarbon degraders within the Gammaproteobacteria.</title>
        <authorList>
            <person name="Singleton D.R."/>
            <person name="Dickey A.N."/>
            <person name="Scholl E.H."/>
            <person name="Wright F.A."/>
            <person name="Aitken M.D."/>
        </authorList>
    </citation>
    <scope>NUCLEOTIDE SEQUENCE [LARGE SCALE GENOMIC DNA]</scope>
    <source>
        <strain evidence="7">TR3.2</strain>
    </source>
</reference>
<evidence type="ECO:0000256" key="2">
    <source>
        <dbReference type="ARBA" id="ARBA00022630"/>
    </source>
</evidence>